<evidence type="ECO:0000313" key="1">
    <source>
        <dbReference type="EMBL" id="MPC74015.1"/>
    </source>
</evidence>
<accession>A0A5B7HW01</accession>
<sequence length="138" mass="14736">MIGFCEVAARSLLLRVPISSVAGRRVWRGGSASGGAQLPLSLPDVAASYMFTLSADYRIIARYNSGRKAARGLGGEGGQGVWEAGRAGEERGRDVCRGRNARTLAKATQFPAAGGAAGERQVGLWERTRWRTPRCVTK</sequence>
<evidence type="ECO:0000313" key="2">
    <source>
        <dbReference type="Proteomes" id="UP000324222"/>
    </source>
</evidence>
<dbReference type="EMBL" id="VSRR010038057">
    <property type="protein sequence ID" value="MPC74015.1"/>
    <property type="molecule type" value="Genomic_DNA"/>
</dbReference>
<reference evidence="1 2" key="1">
    <citation type="submission" date="2019-05" db="EMBL/GenBank/DDBJ databases">
        <title>Another draft genome of Portunus trituberculatus and its Hox gene families provides insights of decapod evolution.</title>
        <authorList>
            <person name="Jeong J.-H."/>
            <person name="Song I."/>
            <person name="Kim S."/>
            <person name="Choi T."/>
            <person name="Kim D."/>
            <person name="Ryu S."/>
            <person name="Kim W."/>
        </authorList>
    </citation>
    <scope>NUCLEOTIDE SEQUENCE [LARGE SCALE GENOMIC DNA]</scope>
    <source>
        <tissue evidence="1">Muscle</tissue>
    </source>
</reference>
<protein>
    <submittedName>
        <fullName evidence="1">Uncharacterized protein</fullName>
    </submittedName>
</protein>
<proteinExistence type="predicted"/>
<organism evidence="1 2">
    <name type="scientific">Portunus trituberculatus</name>
    <name type="common">Swimming crab</name>
    <name type="synonym">Neptunus trituberculatus</name>
    <dbReference type="NCBI Taxonomy" id="210409"/>
    <lineage>
        <taxon>Eukaryota</taxon>
        <taxon>Metazoa</taxon>
        <taxon>Ecdysozoa</taxon>
        <taxon>Arthropoda</taxon>
        <taxon>Crustacea</taxon>
        <taxon>Multicrustacea</taxon>
        <taxon>Malacostraca</taxon>
        <taxon>Eumalacostraca</taxon>
        <taxon>Eucarida</taxon>
        <taxon>Decapoda</taxon>
        <taxon>Pleocyemata</taxon>
        <taxon>Brachyura</taxon>
        <taxon>Eubrachyura</taxon>
        <taxon>Portunoidea</taxon>
        <taxon>Portunidae</taxon>
        <taxon>Portuninae</taxon>
        <taxon>Portunus</taxon>
    </lineage>
</organism>
<name>A0A5B7HW01_PORTR</name>
<comment type="caution">
    <text evidence="1">The sequence shown here is derived from an EMBL/GenBank/DDBJ whole genome shotgun (WGS) entry which is preliminary data.</text>
</comment>
<keyword evidence="2" id="KW-1185">Reference proteome</keyword>
<dbReference type="Proteomes" id="UP000324222">
    <property type="component" value="Unassembled WGS sequence"/>
</dbReference>
<dbReference type="AlphaFoldDB" id="A0A5B7HW01"/>
<gene>
    <name evidence="1" type="ORF">E2C01_068359</name>
</gene>